<keyword evidence="2" id="KW-1185">Reference proteome</keyword>
<reference evidence="1 2" key="1">
    <citation type="journal article" date="2022" name="Hortic Res">
        <title>A haplotype resolved chromosomal level avocado genome allows analysis of novel avocado genes.</title>
        <authorList>
            <person name="Nath O."/>
            <person name="Fletcher S.J."/>
            <person name="Hayward A."/>
            <person name="Shaw L.M."/>
            <person name="Masouleh A.K."/>
            <person name="Furtado A."/>
            <person name="Henry R.J."/>
            <person name="Mitter N."/>
        </authorList>
    </citation>
    <scope>NUCLEOTIDE SEQUENCE [LARGE SCALE GENOMIC DNA]</scope>
    <source>
        <strain evidence="2">cv. Hass</strain>
    </source>
</reference>
<dbReference type="EMBL" id="CM056810">
    <property type="protein sequence ID" value="KAJ8645237.1"/>
    <property type="molecule type" value="Genomic_DNA"/>
</dbReference>
<evidence type="ECO:0000313" key="1">
    <source>
        <dbReference type="EMBL" id="KAJ8645237.1"/>
    </source>
</evidence>
<proteinExistence type="predicted"/>
<name>A0ACC2MHK9_PERAE</name>
<sequence length="269" mass="29767">MIFVDGLPFSDPASDGNKNLVALLEHPSLVAAVDLFKAIPEEKYSFLEQSNLENSLVAKHVYLFQREYATVDPALVKLVGTDEATTCVGLVIRNQKNGMTSVAHLDSPGVVDLGLAQMLSLIFDNDEEAKLDVHLVGGFEDASYEHSNAMAELDNHERSGGYSLPLCSKIVEALQSRQENFHIQTLCVLRHNTVRASGGDVHPIVSGFLFETSTGSIRPAGFDRSSRCPDEIVRRIRVTVSSGDRRWDGKLLETYDTYHDRFQIAPCSW</sequence>
<protein>
    <submittedName>
        <fullName evidence="1">Uncharacterized protein</fullName>
    </submittedName>
</protein>
<dbReference type="Proteomes" id="UP001234297">
    <property type="component" value="Chromosome 2"/>
</dbReference>
<evidence type="ECO:0000313" key="2">
    <source>
        <dbReference type="Proteomes" id="UP001234297"/>
    </source>
</evidence>
<accession>A0ACC2MHK9</accession>
<gene>
    <name evidence="1" type="ORF">MRB53_006985</name>
</gene>
<organism evidence="1 2">
    <name type="scientific">Persea americana</name>
    <name type="common">Avocado</name>
    <dbReference type="NCBI Taxonomy" id="3435"/>
    <lineage>
        <taxon>Eukaryota</taxon>
        <taxon>Viridiplantae</taxon>
        <taxon>Streptophyta</taxon>
        <taxon>Embryophyta</taxon>
        <taxon>Tracheophyta</taxon>
        <taxon>Spermatophyta</taxon>
        <taxon>Magnoliopsida</taxon>
        <taxon>Magnoliidae</taxon>
        <taxon>Laurales</taxon>
        <taxon>Lauraceae</taxon>
        <taxon>Persea</taxon>
    </lineage>
</organism>
<comment type="caution">
    <text evidence="1">The sequence shown here is derived from an EMBL/GenBank/DDBJ whole genome shotgun (WGS) entry which is preliminary data.</text>
</comment>